<dbReference type="EMBL" id="BK014959">
    <property type="protein sequence ID" value="DAD84430.1"/>
    <property type="molecule type" value="Genomic_DNA"/>
</dbReference>
<evidence type="ECO:0000313" key="1">
    <source>
        <dbReference type="EMBL" id="DAD84430.1"/>
    </source>
</evidence>
<keyword evidence="1" id="KW-0282">Flagellum</keyword>
<sequence>MAKFLEFKHYGKDSKVLINKNAIMSVSPHHNLPASVVRLRYNKEFNVAESVEEIKAKISGVNDD</sequence>
<reference evidence="1" key="1">
    <citation type="journal article" date="2021" name="Proc. Natl. Acad. Sci. U.S.A.">
        <title>A Catalog of Tens of Thousands of Viruses from Human Metagenomes Reveals Hidden Associations with Chronic Diseases.</title>
        <authorList>
            <person name="Tisza M.J."/>
            <person name="Buck C.B."/>
        </authorList>
    </citation>
    <scope>NUCLEOTIDE SEQUENCE</scope>
    <source>
        <strain evidence="1">CtUS21</strain>
    </source>
</reference>
<keyword evidence="1" id="KW-0969">Cilium</keyword>
<accession>A0A8S5MQ54</accession>
<keyword evidence="1" id="KW-0966">Cell projection</keyword>
<name>A0A8S5MQ54_9CAUD</name>
<organism evidence="1">
    <name type="scientific">Podoviridae sp. ctUS21</name>
    <dbReference type="NCBI Taxonomy" id="2826557"/>
    <lineage>
        <taxon>Viruses</taxon>
        <taxon>Duplodnaviria</taxon>
        <taxon>Heunggongvirae</taxon>
        <taxon>Uroviricota</taxon>
        <taxon>Caudoviricetes</taxon>
    </lineage>
</organism>
<protein>
    <submittedName>
        <fullName evidence="1">Flagellar and swarming motility protein</fullName>
    </submittedName>
</protein>
<proteinExistence type="predicted"/>